<feature type="compositionally biased region" description="Basic and acidic residues" evidence="23">
    <location>
        <begin position="1407"/>
        <end position="1417"/>
    </location>
</feature>
<feature type="compositionally biased region" description="Polar residues" evidence="23">
    <location>
        <begin position="1395"/>
        <end position="1405"/>
    </location>
</feature>
<evidence type="ECO:0000256" key="6">
    <source>
        <dbReference type="ARBA" id="ARBA00004696"/>
    </source>
</evidence>
<dbReference type="NCBIfam" id="TIGR00566">
    <property type="entry name" value="trpG_papA"/>
    <property type="match status" value="1"/>
</dbReference>
<feature type="non-terminal residue" evidence="26">
    <location>
        <position position="1512"/>
    </location>
</feature>
<comment type="catalytic activity">
    <reaction evidence="22">
        <text>chorismate + L-glutamine = anthranilate + pyruvate + L-glutamate + H(+)</text>
        <dbReference type="Rhea" id="RHEA:21732"/>
        <dbReference type="ChEBI" id="CHEBI:15361"/>
        <dbReference type="ChEBI" id="CHEBI:15378"/>
        <dbReference type="ChEBI" id="CHEBI:16567"/>
        <dbReference type="ChEBI" id="CHEBI:29748"/>
        <dbReference type="ChEBI" id="CHEBI:29985"/>
        <dbReference type="ChEBI" id="CHEBI:58359"/>
        <dbReference type="EC" id="4.1.3.27"/>
    </reaction>
</comment>
<dbReference type="Gene3D" id="3.20.20.70">
    <property type="entry name" value="Aldolase class I"/>
    <property type="match status" value="2"/>
</dbReference>
<evidence type="ECO:0000256" key="12">
    <source>
        <dbReference type="ARBA" id="ARBA00022605"/>
    </source>
</evidence>
<dbReference type="NCBIfam" id="TIGR00815">
    <property type="entry name" value="sulP"/>
    <property type="match status" value="1"/>
</dbReference>
<dbReference type="CDD" id="cd01743">
    <property type="entry name" value="GATase1_Anthranilate_Synthase"/>
    <property type="match status" value="1"/>
</dbReference>
<feature type="transmembrane region" description="Helical" evidence="24">
    <location>
        <begin position="139"/>
        <end position="158"/>
    </location>
</feature>
<dbReference type="InterPro" id="IPR006221">
    <property type="entry name" value="TrpG/PapA_dom"/>
</dbReference>
<feature type="transmembrane region" description="Helical" evidence="24">
    <location>
        <begin position="316"/>
        <end position="333"/>
    </location>
</feature>
<evidence type="ECO:0000256" key="4">
    <source>
        <dbReference type="ARBA" id="ARBA00004141"/>
    </source>
</evidence>
<keyword evidence="21" id="KW-0511">Multifunctional enzyme</keyword>
<feature type="compositionally biased region" description="Polar residues" evidence="23">
    <location>
        <begin position="1294"/>
        <end position="1312"/>
    </location>
</feature>
<dbReference type="SUPFAM" id="SSF51366">
    <property type="entry name" value="Ribulose-phoshate binding barrel"/>
    <property type="match status" value="2"/>
</dbReference>
<dbReference type="CDD" id="cd00405">
    <property type="entry name" value="PRAI"/>
    <property type="match status" value="1"/>
</dbReference>
<dbReference type="PROSITE" id="PS50801">
    <property type="entry name" value="STAS"/>
    <property type="match status" value="1"/>
</dbReference>
<dbReference type="PROSITE" id="PS51273">
    <property type="entry name" value="GATASE_TYPE_1"/>
    <property type="match status" value="1"/>
</dbReference>
<dbReference type="InterPro" id="IPR013785">
    <property type="entry name" value="Aldolase_TIM"/>
</dbReference>
<evidence type="ECO:0000259" key="25">
    <source>
        <dbReference type="PROSITE" id="PS50801"/>
    </source>
</evidence>
<dbReference type="UniPathway" id="UPA00035">
    <property type="reaction ID" value="UER00040"/>
</dbReference>
<comment type="subcellular location">
    <subcellularLocation>
        <location evidence="4">Membrane</location>
        <topology evidence="4">Multi-pass membrane protein</topology>
    </subcellularLocation>
</comment>
<dbReference type="EC" id="4.1.3.27" evidence="8"/>
<feature type="transmembrane region" description="Helical" evidence="24">
    <location>
        <begin position="230"/>
        <end position="249"/>
    </location>
</feature>
<dbReference type="PANTHER" id="PTHR11814">
    <property type="entry name" value="SULFATE TRANSPORTER"/>
    <property type="match status" value="1"/>
</dbReference>
<name>A0A8H3I2F5_9AGAM</name>
<feature type="region of interest" description="Disordered" evidence="23">
    <location>
        <begin position="1"/>
        <end position="26"/>
    </location>
</feature>
<dbReference type="GO" id="GO:0004425">
    <property type="term" value="F:indole-3-glycerol-phosphate synthase activity"/>
    <property type="evidence" value="ECO:0007669"/>
    <property type="project" value="UniProtKB-EC"/>
</dbReference>
<keyword evidence="19" id="KW-0413">Isomerase</keyword>
<dbReference type="Pfam" id="PF00916">
    <property type="entry name" value="Sulfate_transp"/>
    <property type="match status" value="1"/>
</dbReference>
<feature type="region of interest" description="Disordered" evidence="23">
    <location>
        <begin position="1395"/>
        <end position="1421"/>
    </location>
</feature>
<feature type="transmembrane region" description="Helical" evidence="24">
    <location>
        <begin position="445"/>
        <end position="464"/>
    </location>
</feature>
<dbReference type="GO" id="GO:0004640">
    <property type="term" value="F:phosphoribosylanthranilate isomerase activity"/>
    <property type="evidence" value="ECO:0007669"/>
    <property type="project" value="UniProtKB-EC"/>
</dbReference>
<dbReference type="GO" id="GO:0004049">
    <property type="term" value="F:anthranilate synthase activity"/>
    <property type="evidence" value="ECO:0007669"/>
    <property type="project" value="UniProtKB-EC"/>
</dbReference>
<comment type="pathway">
    <text evidence="5">Amino-acid biosynthesis; L-tryptophan biosynthesis; L-tryptophan from chorismate: step 3/5.</text>
</comment>
<dbReference type="Pfam" id="PF00697">
    <property type="entry name" value="PRAI"/>
    <property type="match status" value="2"/>
</dbReference>
<evidence type="ECO:0000256" key="22">
    <source>
        <dbReference type="ARBA" id="ARBA00047683"/>
    </source>
</evidence>
<proteinExistence type="inferred from homology"/>
<dbReference type="Gene3D" id="3.40.50.880">
    <property type="match status" value="1"/>
</dbReference>
<keyword evidence="18" id="KW-0057">Aromatic amino acid biosynthesis</keyword>
<comment type="function">
    <text evidence="3">Trifunctional enzyme bearing the Gln amidotransferase (GATase) domain of anthranilate synthase, indole-glycerolphosphate synthase, and phosphoribosylanthranilate isomerase activities.</text>
</comment>
<dbReference type="CDD" id="cd07042">
    <property type="entry name" value="STAS_SulP_like_sulfate_transporter"/>
    <property type="match status" value="1"/>
</dbReference>
<dbReference type="Pfam" id="PF01740">
    <property type="entry name" value="STAS"/>
    <property type="match status" value="1"/>
</dbReference>
<dbReference type="GO" id="GO:0055085">
    <property type="term" value="P:transmembrane transport"/>
    <property type="evidence" value="ECO:0007669"/>
    <property type="project" value="InterPro"/>
</dbReference>
<feature type="compositionally biased region" description="Pro residues" evidence="23">
    <location>
        <begin position="724"/>
        <end position="734"/>
    </location>
</feature>
<dbReference type="HAMAP" id="MF_00135">
    <property type="entry name" value="PRAI"/>
    <property type="match status" value="1"/>
</dbReference>
<dbReference type="Gene3D" id="3.30.750.24">
    <property type="entry name" value="STAS domain"/>
    <property type="match status" value="1"/>
</dbReference>
<dbReference type="EMBL" id="CAJNJQ010004820">
    <property type="protein sequence ID" value="CAE7214237.1"/>
    <property type="molecule type" value="Genomic_DNA"/>
</dbReference>
<evidence type="ECO:0000256" key="7">
    <source>
        <dbReference type="ARBA" id="ARBA00004873"/>
    </source>
</evidence>
<dbReference type="SUPFAM" id="SSF52091">
    <property type="entry name" value="SpoIIaa-like"/>
    <property type="match status" value="1"/>
</dbReference>
<evidence type="ECO:0000256" key="8">
    <source>
        <dbReference type="ARBA" id="ARBA00012266"/>
    </source>
</evidence>
<comment type="caution">
    <text evidence="26">The sequence shown here is derived from an EMBL/GenBank/DDBJ whole genome shotgun (WGS) entry which is preliminary data.</text>
</comment>
<evidence type="ECO:0000256" key="14">
    <source>
        <dbReference type="ARBA" id="ARBA00022822"/>
    </source>
</evidence>
<dbReference type="CDD" id="cd00331">
    <property type="entry name" value="IGPS"/>
    <property type="match status" value="1"/>
</dbReference>
<evidence type="ECO:0000256" key="2">
    <source>
        <dbReference type="ARBA" id="ARBA00001633"/>
    </source>
</evidence>
<evidence type="ECO:0000256" key="24">
    <source>
        <dbReference type="SAM" id="Phobius"/>
    </source>
</evidence>
<evidence type="ECO:0000256" key="10">
    <source>
        <dbReference type="ARBA" id="ARBA00012572"/>
    </source>
</evidence>
<evidence type="ECO:0000256" key="15">
    <source>
        <dbReference type="ARBA" id="ARBA00022962"/>
    </source>
</evidence>
<dbReference type="InterPro" id="IPR001902">
    <property type="entry name" value="SLC26A/SulP_fam"/>
</dbReference>
<dbReference type="FunFam" id="3.40.50.880:FF:000031">
    <property type="entry name" value="Multifunctional tryptophan biosynthesis protein"/>
    <property type="match status" value="1"/>
</dbReference>
<evidence type="ECO:0000256" key="19">
    <source>
        <dbReference type="ARBA" id="ARBA00023235"/>
    </source>
</evidence>
<reference evidence="26" key="1">
    <citation type="submission" date="2021-01" db="EMBL/GenBank/DDBJ databases">
        <authorList>
            <person name="Kaushik A."/>
        </authorList>
    </citation>
    <scope>NUCLEOTIDE SEQUENCE</scope>
    <source>
        <strain evidence="26">AG5</strain>
    </source>
</reference>
<keyword evidence="13 24" id="KW-0812">Transmembrane</keyword>
<evidence type="ECO:0000313" key="26">
    <source>
        <dbReference type="EMBL" id="CAE7214237.1"/>
    </source>
</evidence>
<dbReference type="Pfam" id="PF00117">
    <property type="entry name" value="GATase"/>
    <property type="match status" value="1"/>
</dbReference>
<evidence type="ECO:0000256" key="1">
    <source>
        <dbReference type="ARBA" id="ARBA00001164"/>
    </source>
</evidence>
<feature type="transmembrane region" description="Helical" evidence="24">
    <location>
        <begin position="196"/>
        <end position="218"/>
    </location>
</feature>
<dbReference type="SUPFAM" id="SSF52317">
    <property type="entry name" value="Class I glutamine amidotransferase-like"/>
    <property type="match status" value="1"/>
</dbReference>
<sequence>MAHHLRGPTQPDFQTPGQSEPASYSGSLLEGERAPLLVPEDLERGGTVQYRYGASGGRGKATLLQQAGNVRPSYLKGDQPLPTSTWGVFKMRSKYYVPALDWLPNYSLSLFWGDFAAGLTVASLVIPMSMSYASGLARLDPLAGLIAAAIPGLIYALFGSSRQLSVGPEAALSLLVGQAITQVLHGDSSAKVPHSVGLAISTMITFQVGCISFVLGLLRLGFIDVVLSRALLRGFVTAVALVITIEQLIPMLGLAKLEHSIKPVPVTTVEKFLFIVENAGTHAHWLTATISFGTLVALLSVRSIKRRLAKREGWQWARFVPEVFLAVVIATALCDQLDWDLKGVDILGSASIKKGAKLFDFPLKHANIKFLKATTSTAILISVVGYLDSVVAAKQNAARFGYSISPNRELVALGAGNLVSSFFPGTLPAYGAITRSRLNADIGGRTQMASLLSSCFVILAVFFLLPALYYLPRCVLASIVCLVVYGLLAEAPEDVGFYIKMRSWVDLALMFVTFVFTLFWSVEVGVVVSVTVSLLLVVYKSSRAHIKILGRIPGTDRWKPIDEDPDAIEDIPGLLIVRVRESLDFANTGQLKERLRRLELYGPAKAHPSEAPRRNDASVVVFHMSDVESIDASAVQIFKELVEQYRERGVRTFFAHLRQEQREKFEKAEIIEIIGEEHITETVADAMAHRDMSTPNVNSTPVGSHPERIDTSVPAASTPAGDPRSPPLPGPPRSLVPDTPIETLMIDNFDSFTWNLYQQLCMLGANVTVLRNNELTPEDFPKLRIRNLIISPGPGHPSTDSGVSNDAIRYFAGRVPVLGVCMGLECIVESYGGSIEYAGEIMHGKTSPIRHDNRGCFRDLPQGIQSTRYHSLSAHRTTLPPSLAITATTAESGVIMGVRHRELTLEAVQYHPESIMSEEGDALLRNFLDLQGGTWAENPTSKVLDPTLHPFSPDAPHRAPTILDKIYAQRLKDVELAKSTPGTTKEDIQTFLSMQLAPPLVSFVARLKARAPALMAEIKRASPSKGAIAMHTNAAQQALTYALAGASVISVLTEPTWFKGSLLDMRLARESVATLTDRPAILRKDFIVDEYQICEARLWGADTILLIVAMLPPDRLRALYLFSLSLGMEPLVEVNNAEEMRTALRLGAKVIGVNNRNLHDFNVDMGTTSRLADMCAESDVVLCALSGISTHADVAMYAGQGVGAVLVGEALMRASDPALFIRNLLDLPPALTPRGGATKPLVKICGVRSVEDATVAAEAGADFVGIVLVPKSKRCIDLATAKEISTVLRARRASSPTPEQRPSSNGVTSAPGTQAHPPASNSTAVSWFSTHSRSLPSARPLLVGVFQDQPLSYVIHACGAAGLDMVQLHGHEPVEWSRWIPVPVIRAFHLRAKDSTSQAGVNGTTEPEAHDHAKDVDASGPTGLEDIARPGFHRHILLDAIKPGAVNKLSGGAGVPVDWDLARAVADAGEIGRGRLPIVLAGGLDAGNVREAVEKVAPWAVDVSGGVETDGV</sequence>
<protein>
    <recommendedName>
        <fullName evidence="11">Multifunctional tryptophan biosynthesis protein</fullName>
        <ecNumber evidence="9">4.1.1.48</ecNumber>
        <ecNumber evidence="8">4.1.3.27</ecNumber>
        <ecNumber evidence="10">5.3.1.24</ecNumber>
    </recommendedName>
</protein>
<dbReference type="PRINTS" id="PR00096">
    <property type="entry name" value="GATASE"/>
</dbReference>
<dbReference type="PROSITE" id="PS00614">
    <property type="entry name" value="IGPS"/>
    <property type="match status" value="1"/>
</dbReference>
<dbReference type="Pfam" id="PF00218">
    <property type="entry name" value="IGPS"/>
    <property type="match status" value="1"/>
</dbReference>
<dbReference type="GO" id="GO:0000162">
    <property type="term" value="P:L-tryptophan biosynthetic process"/>
    <property type="evidence" value="ECO:0007669"/>
    <property type="project" value="UniProtKB-UniPathway"/>
</dbReference>
<feature type="compositionally biased region" description="Polar residues" evidence="23">
    <location>
        <begin position="693"/>
        <end position="702"/>
    </location>
</feature>
<comment type="pathway">
    <text evidence="7">Amino-acid biosynthesis; L-tryptophan biosynthesis; L-tryptophan from chorismate: step 1/5.</text>
</comment>
<feature type="region of interest" description="Disordered" evidence="23">
    <location>
        <begin position="1289"/>
        <end position="1325"/>
    </location>
</feature>
<dbReference type="InterPro" id="IPR029062">
    <property type="entry name" value="Class_I_gatase-like"/>
</dbReference>
<feature type="transmembrane region" description="Helical" evidence="24">
    <location>
        <begin position="509"/>
        <end position="539"/>
    </location>
</feature>
<dbReference type="InterPro" id="IPR017926">
    <property type="entry name" value="GATASE"/>
</dbReference>
<feature type="transmembrane region" description="Helical" evidence="24">
    <location>
        <begin position="106"/>
        <end position="127"/>
    </location>
</feature>
<gene>
    <name evidence="26" type="ORF">RDB_LOCUS157157</name>
</gene>
<evidence type="ECO:0000256" key="20">
    <source>
        <dbReference type="ARBA" id="ARBA00023239"/>
    </source>
</evidence>
<keyword evidence="16 24" id="KW-1133">Transmembrane helix</keyword>
<feature type="compositionally biased region" description="Polar residues" evidence="23">
    <location>
        <begin position="11"/>
        <end position="26"/>
    </location>
</feature>
<evidence type="ECO:0000256" key="21">
    <source>
        <dbReference type="ARBA" id="ARBA00023268"/>
    </source>
</evidence>
<dbReference type="Proteomes" id="UP000663827">
    <property type="component" value="Unassembled WGS sequence"/>
</dbReference>
<dbReference type="GO" id="GO:0016020">
    <property type="term" value="C:membrane"/>
    <property type="evidence" value="ECO:0007669"/>
    <property type="project" value="UniProtKB-SubCell"/>
</dbReference>
<evidence type="ECO:0000256" key="16">
    <source>
        <dbReference type="ARBA" id="ARBA00022989"/>
    </source>
</evidence>
<dbReference type="InterPro" id="IPR002645">
    <property type="entry name" value="STAS_dom"/>
</dbReference>
<keyword evidence="12" id="KW-0028">Amino-acid biosynthesis</keyword>
<dbReference type="InterPro" id="IPR013798">
    <property type="entry name" value="Indole-3-glycerol_P_synth_dom"/>
</dbReference>
<dbReference type="InterPro" id="IPR001468">
    <property type="entry name" value="Indole-3-GlycerolPSynthase_CS"/>
</dbReference>
<evidence type="ECO:0000256" key="5">
    <source>
        <dbReference type="ARBA" id="ARBA00004664"/>
    </source>
</evidence>
<keyword evidence="20" id="KW-0456">Lyase</keyword>
<evidence type="ECO:0000256" key="3">
    <source>
        <dbReference type="ARBA" id="ARBA00003272"/>
    </source>
</evidence>
<evidence type="ECO:0000256" key="17">
    <source>
        <dbReference type="ARBA" id="ARBA00023136"/>
    </source>
</evidence>
<feature type="domain" description="STAS" evidence="25">
    <location>
        <begin position="564"/>
        <end position="690"/>
    </location>
</feature>
<feature type="region of interest" description="Disordered" evidence="23">
    <location>
        <begin position="692"/>
        <end position="737"/>
    </location>
</feature>
<evidence type="ECO:0000256" key="9">
    <source>
        <dbReference type="ARBA" id="ARBA00012362"/>
    </source>
</evidence>
<keyword evidence="17 24" id="KW-0472">Membrane</keyword>
<evidence type="ECO:0000256" key="18">
    <source>
        <dbReference type="ARBA" id="ARBA00023141"/>
    </source>
</evidence>
<accession>A0A8H3I2F5</accession>
<organism evidence="26 27">
    <name type="scientific">Rhizoctonia solani</name>
    <dbReference type="NCBI Taxonomy" id="456999"/>
    <lineage>
        <taxon>Eukaryota</taxon>
        <taxon>Fungi</taxon>
        <taxon>Dikarya</taxon>
        <taxon>Basidiomycota</taxon>
        <taxon>Agaricomycotina</taxon>
        <taxon>Agaricomycetes</taxon>
        <taxon>Cantharellales</taxon>
        <taxon>Ceratobasidiaceae</taxon>
        <taxon>Rhizoctonia</taxon>
    </lineage>
</organism>
<feature type="transmembrane region" description="Helical" evidence="24">
    <location>
        <begin position="283"/>
        <end position="304"/>
    </location>
</feature>
<evidence type="ECO:0000256" key="11">
    <source>
        <dbReference type="ARBA" id="ARBA00018819"/>
    </source>
</evidence>
<comment type="pathway">
    <text evidence="6">Amino-acid biosynthesis; L-tryptophan biosynthesis; L-tryptophan from chorismate: step 4/5.</text>
</comment>
<dbReference type="InterPro" id="IPR001240">
    <property type="entry name" value="PRAI_dom"/>
</dbReference>
<dbReference type="FunFam" id="3.20.20.70:FF:000136">
    <property type="entry name" value="Multifunctional tryptophan biosynthesis protein"/>
    <property type="match status" value="1"/>
</dbReference>
<dbReference type="EC" id="4.1.1.48" evidence="9"/>
<comment type="catalytic activity">
    <reaction evidence="2">
        <text>1-(2-carboxyphenylamino)-1-deoxy-D-ribulose 5-phosphate + H(+) = (1S,2R)-1-C-(indol-3-yl)glycerol 3-phosphate + CO2 + H2O</text>
        <dbReference type="Rhea" id="RHEA:23476"/>
        <dbReference type="ChEBI" id="CHEBI:15377"/>
        <dbReference type="ChEBI" id="CHEBI:15378"/>
        <dbReference type="ChEBI" id="CHEBI:16526"/>
        <dbReference type="ChEBI" id="CHEBI:58613"/>
        <dbReference type="ChEBI" id="CHEBI:58866"/>
        <dbReference type="EC" id="4.1.1.48"/>
    </reaction>
</comment>
<dbReference type="PRINTS" id="PR00097">
    <property type="entry name" value="ANTSNTHASEII"/>
</dbReference>
<evidence type="ECO:0000313" key="27">
    <source>
        <dbReference type="Proteomes" id="UP000663827"/>
    </source>
</evidence>
<dbReference type="InterPro" id="IPR011060">
    <property type="entry name" value="RibuloseP-bd_barrel"/>
</dbReference>
<keyword evidence="14" id="KW-0822">Tryptophan biosynthesis</keyword>
<keyword evidence="15" id="KW-0315">Glutamine amidotransferase</keyword>
<dbReference type="EC" id="5.3.1.24" evidence="10"/>
<dbReference type="InterPro" id="IPR036513">
    <property type="entry name" value="STAS_dom_sf"/>
</dbReference>
<dbReference type="InterPro" id="IPR011547">
    <property type="entry name" value="SLC26A/SulP_dom"/>
</dbReference>
<feature type="transmembrane region" description="Helical" evidence="24">
    <location>
        <begin position="410"/>
        <end position="433"/>
    </location>
</feature>
<evidence type="ECO:0000256" key="23">
    <source>
        <dbReference type="SAM" id="MobiDB-lite"/>
    </source>
</evidence>
<evidence type="ECO:0000256" key="13">
    <source>
        <dbReference type="ARBA" id="ARBA00022692"/>
    </source>
</evidence>
<comment type="catalytic activity">
    <reaction evidence="1">
        <text>N-(5-phospho-beta-D-ribosyl)anthranilate = 1-(2-carboxyphenylamino)-1-deoxy-D-ribulose 5-phosphate</text>
        <dbReference type="Rhea" id="RHEA:21540"/>
        <dbReference type="ChEBI" id="CHEBI:18277"/>
        <dbReference type="ChEBI" id="CHEBI:58613"/>
        <dbReference type="EC" id="5.3.1.24"/>
    </reaction>
</comment>